<evidence type="ECO:0000313" key="3">
    <source>
        <dbReference type="Proteomes" id="UP000663828"/>
    </source>
</evidence>
<dbReference type="EMBL" id="CAJNOR010003030">
    <property type="protein sequence ID" value="CAF1369601.1"/>
    <property type="molecule type" value="Genomic_DNA"/>
</dbReference>
<dbReference type="OrthoDB" id="9993853at2759"/>
<reference evidence="1" key="1">
    <citation type="submission" date="2021-02" db="EMBL/GenBank/DDBJ databases">
        <authorList>
            <person name="Nowell W R."/>
        </authorList>
    </citation>
    <scope>NUCLEOTIDE SEQUENCE</scope>
</reference>
<sequence length="205" mass="24093">MVEDTKADEKNEPKAPLLSAKLSYPTRPYVAQMPALMRLIGHYTDAGRPMPAPGSPEAETALRSYQEDEQEHKLVYNQDTQPIEKVNPFVRWHRRWYRSKIVEPTPTVGALYSSYNMALEPWAMGLGDNACTKLFKQYRMCTHMMPSTRRSLCEDEREDVRECLHGEKRFLRQQYMYQHRVKKSLPFPEDPIIDGYNWPSFKYLN</sequence>
<dbReference type="Proteomes" id="UP000663828">
    <property type="component" value="Unassembled WGS sequence"/>
</dbReference>
<organism evidence="1 4">
    <name type="scientific">Adineta ricciae</name>
    <name type="common">Rotifer</name>
    <dbReference type="NCBI Taxonomy" id="249248"/>
    <lineage>
        <taxon>Eukaryota</taxon>
        <taxon>Metazoa</taxon>
        <taxon>Spiralia</taxon>
        <taxon>Gnathifera</taxon>
        <taxon>Rotifera</taxon>
        <taxon>Eurotatoria</taxon>
        <taxon>Bdelloidea</taxon>
        <taxon>Adinetida</taxon>
        <taxon>Adinetidae</taxon>
        <taxon>Adineta</taxon>
    </lineage>
</organism>
<comment type="caution">
    <text evidence="1">The sequence shown here is derived from an EMBL/GenBank/DDBJ whole genome shotgun (WGS) entry which is preliminary data.</text>
</comment>
<evidence type="ECO:0000313" key="4">
    <source>
        <dbReference type="Proteomes" id="UP000663852"/>
    </source>
</evidence>
<name>A0A815FA64_ADIRI</name>
<evidence type="ECO:0000313" key="1">
    <source>
        <dbReference type="EMBL" id="CAF1326404.1"/>
    </source>
</evidence>
<evidence type="ECO:0000313" key="2">
    <source>
        <dbReference type="EMBL" id="CAF1369601.1"/>
    </source>
</evidence>
<dbReference type="Proteomes" id="UP000663852">
    <property type="component" value="Unassembled WGS sequence"/>
</dbReference>
<proteinExistence type="predicted"/>
<keyword evidence="3" id="KW-1185">Reference proteome</keyword>
<dbReference type="AlphaFoldDB" id="A0A815FA64"/>
<dbReference type="EMBL" id="CAJNOJ010000239">
    <property type="protein sequence ID" value="CAF1326404.1"/>
    <property type="molecule type" value="Genomic_DNA"/>
</dbReference>
<accession>A0A815FA64</accession>
<protein>
    <submittedName>
        <fullName evidence="1">Uncharacterized protein</fullName>
    </submittedName>
</protein>
<gene>
    <name evidence="1" type="ORF">EDS130_LOCUS31942</name>
    <name evidence="2" type="ORF">XAT740_LOCUS32464</name>
</gene>